<dbReference type="GO" id="GO:0016757">
    <property type="term" value="F:glycosyltransferase activity"/>
    <property type="evidence" value="ECO:0007669"/>
    <property type="project" value="InterPro"/>
</dbReference>
<organism evidence="2 3">
    <name type="scientific">Teichococcus rhizosphaerae</name>
    <dbReference type="NCBI Taxonomy" id="1335062"/>
    <lineage>
        <taxon>Bacteria</taxon>
        <taxon>Pseudomonadati</taxon>
        <taxon>Pseudomonadota</taxon>
        <taxon>Alphaproteobacteria</taxon>
        <taxon>Acetobacterales</taxon>
        <taxon>Roseomonadaceae</taxon>
        <taxon>Roseomonas</taxon>
    </lineage>
</organism>
<keyword evidence="3" id="KW-1185">Reference proteome</keyword>
<dbReference type="AlphaFoldDB" id="A0A2C6ZYH6"/>
<dbReference type="RefSeq" id="WP_099097542.1">
    <property type="nucleotide sequence ID" value="NZ_PDNU01000103.1"/>
</dbReference>
<dbReference type="InterPro" id="IPR049625">
    <property type="entry name" value="Glyco_transf_61_cat"/>
</dbReference>
<sequence>MHNILGDVIFEDDIRFQYGPIKTAHTAHGAEVIAKIEMDQPKMGLDLNVKEVSEEDRQKLAEIAPAVARKPYQVGAYQLVRIPNATVYNFPRIEGMVCDSQRNFIRETRGSPRILEGNKFIRYAGNRAWYFEHDFPYDGEIKSAFLPFDPGTHNYAHFLGLYVQRVIVGNSRLKNCPVLFPDLPGYRAFSPGAMRNEFFYRLPEIFPLAEGNFYFPLPAGKFKVNELYLLQHLGDRWDLVFYNEVLAELNAIGAEALRRHSSSLVAPLPRRFSISRKNAQYRRILNEEKVNSVLQKFDYSIMQMEKIDFWGQVAHFAAAEKIIGLHGAGCANIVFTQNKPVFIEIFPKPLPSLQFLHSAIAKDCNYVPFAQERQSRLNDVIIDCEKLEHLLALQDRNSH</sequence>
<evidence type="ECO:0000313" key="3">
    <source>
        <dbReference type="Proteomes" id="UP000223527"/>
    </source>
</evidence>
<dbReference type="Pfam" id="PF04577">
    <property type="entry name" value="Glyco_transf_61"/>
    <property type="match status" value="1"/>
</dbReference>
<dbReference type="Proteomes" id="UP000223527">
    <property type="component" value="Unassembled WGS sequence"/>
</dbReference>
<gene>
    <name evidence="2" type="ORF">CR162_21755</name>
</gene>
<feature type="domain" description="Glycosyltransferase 61 catalytic" evidence="1">
    <location>
        <begin position="245"/>
        <end position="339"/>
    </location>
</feature>
<dbReference type="EMBL" id="PDNU01000103">
    <property type="protein sequence ID" value="PHK92858.1"/>
    <property type="molecule type" value="Genomic_DNA"/>
</dbReference>
<reference evidence="2 3" key="1">
    <citation type="submission" date="2017-10" db="EMBL/GenBank/DDBJ databases">
        <authorList>
            <person name="Banno H."/>
            <person name="Chua N.-H."/>
        </authorList>
    </citation>
    <scope>NUCLEOTIDE SEQUENCE [LARGE SCALE GENOMIC DNA]</scope>
    <source>
        <strain evidence="2 3">YW11</strain>
    </source>
</reference>
<name>A0A2C6ZYH6_9PROT</name>
<protein>
    <recommendedName>
        <fullName evidence="1">Glycosyltransferase 61 catalytic domain-containing protein</fullName>
    </recommendedName>
</protein>
<dbReference type="OrthoDB" id="7185280at2"/>
<accession>A0A2C6ZYH6</accession>
<evidence type="ECO:0000313" key="2">
    <source>
        <dbReference type="EMBL" id="PHK92858.1"/>
    </source>
</evidence>
<comment type="caution">
    <text evidence="2">The sequence shown here is derived from an EMBL/GenBank/DDBJ whole genome shotgun (WGS) entry which is preliminary data.</text>
</comment>
<proteinExistence type="predicted"/>
<evidence type="ECO:0000259" key="1">
    <source>
        <dbReference type="Pfam" id="PF04577"/>
    </source>
</evidence>